<protein>
    <submittedName>
        <fullName evidence="1">Uncharacterized protein</fullName>
    </submittedName>
</protein>
<name>E4YSM9_OIKDI</name>
<dbReference type="AlphaFoldDB" id="E4YSM9"/>
<organism evidence="1">
    <name type="scientific">Oikopleura dioica</name>
    <name type="common">Tunicate</name>
    <dbReference type="NCBI Taxonomy" id="34765"/>
    <lineage>
        <taxon>Eukaryota</taxon>
        <taxon>Metazoa</taxon>
        <taxon>Chordata</taxon>
        <taxon>Tunicata</taxon>
        <taxon>Appendicularia</taxon>
        <taxon>Copelata</taxon>
        <taxon>Oikopleuridae</taxon>
        <taxon>Oikopleura</taxon>
    </lineage>
</organism>
<reference evidence="1" key="1">
    <citation type="journal article" date="2010" name="Science">
        <title>Plasticity of animal genome architecture unmasked by rapid evolution of a pelagic tunicate.</title>
        <authorList>
            <person name="Denoeud F."/>
            <person name="Henriet S."/>
            <person name="Mungpakdee S."/>
            <person name="Aury J.M."/>
            <person name="Da Silva C."/>
            <person name="Brinkmann H."/>
            <person name="Mikhaleva J."/>
            <person name="Olsen L.C."/>
            <person name="Jubin C."/>
            <person name="Canestro C."/>
            <person name="Bouquet J.M."/>
            <person name="Danks G."/>
            <person name="Poulain J."/>
            <person name="Campsteijn C."/>
            <person name="Adamski M."/>
            <person name="Cross I."/>
            <person name="Yadetie F."/>
            <person name="Muffato M."/>
            <person name="Louis A."/>
            <person name="Butcher S."/>
            <person name="Tsagkogeorga G."/>
            <person name="Konrad A."/>
            <person name="Singh S."/>
            <person name="Jensen M.F."/>
            <person name="Cong E.H."/>
            <person name="Eikeseth-Otteraa H."/>
            <person name="Noel B."/>
            <person name="Anthouard V."/>
            <person name="Porcel B.M."/>
            <person name="Kachouri-Lafond R."/>
            <person name="Nishino A."/>
            <person name="Ugolini M."/>
            <person name="Chourrout P."/>
            <person name="Nishida H."/>
            <person name="Aasland R."/>
            <person name="Huzurbazar S."/>
            <person name="Westhof E."/>
            <person name="Delsuc F."/>
            <person name="Lehrach H."/>
            <person name="Reinhardt R."/>
            <person name="Weissenbach J."/>
            <person name="Roy S.W."/>
            <person name="Artiguenave F."/>
            <person name="Postlethwait J.H."/>
            <person name="Manak J.R."/>
            <person name="Thompson E.M."/>
            <person name="Jaillon O."/>
            <person name="Du Pasquier L."/>
            <person name="Boudinot P."/>
            <person name="Liberles D.A."/>
            <person name="Volff J.N."/>
            <person name="Philippe H."/>
            <person name="Lenhard B."/>
            <person name="Roest Crollius H."/>
            <person name="Wincker P."/>
            <person name="Chourrout D."/>
        </authorList>
    </citation>
    <scope>NUCLEOTIDE SEQUENCE [LARGE SCALE GENOMIC DNA]</scope>
</reference>
<dbReference type="Proteomes" id="UP000011014">
    <property type="component" value="Unassembled WGS sequence"/>
</dbReference>
<dbReference type="EMBL" id="FN655231">
    <property type="protein sequence ID" value="CBY38468.1"/>
    <property type="molecule type" value="Genomic_DNA"/>
</dbReference>
<proteinExistence type="predicted"/>
<gene>
    <name evidence="1" type="ORF">GSOID_T00032414001</name>
</gene>
<sequence>MSIYKKTLRKTRKKAFANPNYGNGRIGDISSNVLNMCLKLDDTAIDDDARPIPLSSSGYELLEEDGGSSEIEWLAHGQCAGDAVEEIFTDDCTEFDKSMADLRVALIKTLDPNNFIDSLSKAKAVCAAYGMYPAYSDVGMIPKGGDDPSDPYEYGTLYRIYRKWMKKYEHLGSAVQIVNGIQHVSYIGWVLGVDTDPDLDLTSIKGSRPRVMGTKKQMFGPAHGAIGNIEEIGGFGSECCEGGTGLDGCGKWKEINDGWVSKTENAGLIMDMINWIPPSDHPACKWFINEFSYRAIMCASREEGTPNCASMELCKNAMETKVDLEADPSSWEEVDGEWCCGGFLPDNQYTRVDFDHPDVLNREYNQQVCDNVDPCAQDPGPCVGGECIPVTSDNYLLSDQLQMPKEHSPHYTCKCPSGTKLQKQMTPFEITYDDGTFTKQITLGSAYECVDVPDCEFTTCADHGTVCVDDPYGTYCECPGTGAIALWDDATNAWVCPDPPGSYCEELEKERMPPGFRRVWPTSWNGLADVSGYPDDTLETGSSWRSMWVSPMWDDKDAANQDVVKIDFIGDRKVKQWTLADGSVKYEVDNLFDDDADTFFEFDHFNQTYQASETPDNGDFQLQFGFYEFEDDSKPTKRMLFDRLEITLHQSTMNRLQYGGVPDTADLTYRGSKIKFGHDSIYAKVNDDGSNYEWYLEGGATSDHPNTFVISAGSGNHSIITDRVTLVITDPAIRIAEIKFHFFDCESLDIKQYANPNYVLGTVHDMSSFGHSMCGEFPVTTVDGKEIATSLDSVDAVVAAEHSNFGGDPNLVIELMGYKYSVIYNTGTTVDRFTFNTMSEIEDVCARYGMFPPFGSGYESAEHGIGQAYDTLKAEATAFGYDMKVFLGIKSDGAGSLAL</sequence>
<accession>E4YSM9</accession>
<feature type="non-terminal residue" evidence="1">
    <location>
        <position position="899"/>
    </location>
</feature>
<evidence type="ECO:0000313" key="1">
    <source>
        <dbReference type="EMBL" id="CBY38468.1"/>
    </source>
</evidence>